<evidence type="ECO:0000313" key="3">
    <source>
        <dbReference type="Proteomes" id="UP001379235"/>
    </source>
</evidence>
<evidence type="ECO:0000313" key="2">
    <source>
        <dbReference type="EMBL" id="MEJ6008820.1"/>
    </source>
</evidence>
<feature type="region of interest" description="Disordered" evidence="1">
    <location>
        <begin position="68"/>
        <end position="91"/>
    </location>
</feature>
<protein>
    <submittedName>
        <fullName evidence="2">Enoyl-CoA hydratase/isomerase family protein</fullName>
    </submittedName>
</protein>
<dbReference type="InterPro" id="IPR029045">
    <property type="entry name" value="ClpP/crotonase-like_dom_sf"/>
</dbReference>
<dbReference type="CDD" id="cd06558">
    <property type="entry name" value="crotonase-like"/>
    <property type="match status" value="1"/>
</dbReference>
<dbReference type="Pfam" id="PF00378">
    <property type="entry name" value="ECH_1"/>
    <property type="match status" value="1"/>
</dbReference>
<evidence type="ECO:0000256" key="1">
    <source>
        <dbReference type="SAM" id="MobiDB-lite"/>
    </source>
</evidence>
<keyword evidence="3" id="KW-1185">Reference proteome</keyword>
<proteinExistence type="predicted"/>
<comment type="caution">
    <text evidence="2">The sequence shown here is derived from an EMBL/GenBank/DDBJ whole genome shotgun (WGS) entry which is preliminary data.</text>
</comment>
<organism evidence="2 3">
    <name type="scientific">Novosphingobium aquae</name>
    <dbReference type="NCBI Taxonomy" id="3133435"/>
    <lineage>
        <taxon>Bacteria</taxon>
        <taxon>Pseudomonadati</taxon>
        <taxon>Pseudomonadota</taxon>
        <taxon>Alphaproteobacteria</taxon>
        <taxon>Sphingomonadales</taxon>
        <taxon>Sphingomonadaceae</taxon>
        <taxon>Novosphingobium</taxon>
    </lineage>
</organism>
<accession>A0ABU8S4D2</accession>
<dbReference type="PANTHER" id="PTHR11941:SF54">
    <property type="entry name" value="ENOYL-COA HYDRATASE, MITOCHONDRIAL"/>
    <property type="match status" value="1"/>
</dbReference>
<reference evidence="2 3" key="1">
    <citation type="submission" date="2024-03" db="EMBL/GenBank/DDBJ databases">
        <authorList>
            <person name="Jo J.-H."/>
        </authorList>
    </citation>
    <scope>NUCLEOTIDE SEQUENCE [LARGE SCALE GENOMIC DNA]</scope>
    <source>
        <strain evidence="2 3">AS3R-12</strain>
    </source>
</reference>
<dbReference type="RefSeq" id="WP_339964474.1">
    <property type="nucleotide sequence ID" value="NZ_JBBHJY010000001.1"/>
</dbReference>
<dbReference type="Gene3D" id="3.90.226.10">
    <property type="entry name" value="2-enoyl-CoA Hydratase, Chain A, domain 1"/>
    <property type="match status" value="1"/>
</dbReference>
<dbReference type="PANTHER" id="PTHR11941">
    <property type="entry name" value="ENOYL-COA HYDRATASE-RELATED"/>
    <property type="match status" value="1"/>
</dbReference>
<sequence length="271" mass="29944">MSEEPHLLVETVDDTILVATFNRPDKLNAMSNELMRLLEEAVDHYRETPELKVMLIKSHGRYFSSGADLREGGGGEAKGFPTRGSQIRESHRRLPSGMRRVWDEIEGMEKPFVVAHHARCVGGSLEMSLSCDFRLAAKSASYAFPEAKFGVLPATNGVSRLVRIVGTHWARWMITANMPVDADDARMMGLVHKVYPDETFEEDVLAFCRHLAKQDSEMVGASKIAIELAKDLPAHQAASVERLVNSSLMLSPHYKDLMTAHVASVGKGKGG</sequence>
<dbReference type="Proteomes" id="UP001379235">
    <property type="component" value="Unassembled WGS sequence"/>
</dbReference>
<dbReference type="InterPro" id="IPR001753">
    <property type="entry name" value="Enoyl-CoA_hydra/iso"/>
</dbReference>
<name>A0ABU8S4D2_9SPHN</name>
<dbReference type="EMBL" id="JBBHJY010000001">
    <property type="protein sequence ID" value="MEJ6008820.1"/>
    <property type="molecule type" value="Genomic_DNA"/>
</dbReference>
<gene>
    <name evidence="2" type="ORF">WG900_02690</name>
</gene>
<dbReference type="SUPFAM" id="SSF52096">
    <property type="entry name" value="ClpP/crotonase"/>
    <property type="match status" value="1"/>
</dbReference>